<dbReference type="EMBL" id="JAHXRI010000001">
    <property type="protein sequence ID" value="MBZ1349226.1"/>
    <property type="molecule type" value="Genomic_DNA"/>
</dbReference>
<feature type="transmembrane region" description="Helical" evidence="6">
    <location>
        <begin position="12"/>
        <end position="34"/>
    </location>
</feature>
<dbReference type="Proteomes" id="UP000739565">
    <property type="component" value="Unassembled WGS sequence"/>
</dbReference>
<evidence type="ECO:0000256" key="4">
    <source>
        <dbReference type="ARBA" id="ARBA00022989"/>
    </source>
</evidence>
<dbReference type="InterPro" id="IPR050638">
    <property type="entry name" value="AA-Vitamin_Transporters"/>
</dbReference>
<sequence length="303" mass="33590">MSNSRKPLDGTAFACIVFLCTLWGGQQIFLKLAAQDIAPAMHIALRGFIGCVLLALFMWHKKISLALWRGPWVVGCLVGLLFAAEWWMIGEGLARTTASHMVVFLYTTPIFTALGLHYWVPEERLSWLQWCGVLTCFTGIAVAFLGGADQPHFNLTTIWGDLLGLGAGFLWAMTTVIIRCSELAKLPPAQTTFYQLFCASIGILLVCLATGNASVNWTPFVITSVLIQGVVIAFLSLLLWFWLLRHYLASRVSIFTFLTPLLGVTFGVWILDDPLHPEFVWGALMVLSGMILVNIPKKKQQVV</sequence>
<evidence type="ECO:0000256" key="5">
    <source>
        <dbReference type="ARBA" id="ARBA00023136"/>
    </source>
</evidence>
<feature type="transmembrane region" description="Helical" evidence="6">
    <location>
        <begin position="127"/>
        <end position="146"/>
    </location>
</feature>
<feature type="transmembrane region" description="Helical" evidence="6">
    <location>
        <begin position="71"/>
        <end position="89"/>
    </location>
</feature>
<dbReference type="GO" id="GO:0016020">
    <property type="term" value="C:membrane"/>
    <property type="evidence" value="ECO:0007669"/>
    <property type="project" value="UniProtKB-SubCell"/>
</dbReference>
<comment type="similarity">
    <text evidence="2">Belongs to the EamA transporter family.</text>
</comment>
<evidence type="ECO:0000256" key="6">
    <source>
        <dbReference type="SAM" id="Phobius"/>
    </source>
</evidence>
<feature type="transmembrane region" description="Helical" evidence="6">
    <location>
        <begin position="192"/>
        <end position="211"/>
    </location>
</feature>
<reference evidence="8" key="1">
    <citation type="submission" date="2021-07" db="EMBL/GenBank/DDBJ databases">
        <title>New genus and species of the family Alcaligenaceae.</title>
        <authorList>
            <person name="Hahn M.W."/>
        </authorList>
    </citation>
    <scope>NUCLEOTIDE SEQUENCE</scope>
    <source>
        <strain evidence="8">LF4-65</strain>
    </source>
</reference>
<feature type="transmembrane region" description="Helical" evidence="6">
    <location>
        <begin position="101"/>
        <end position="120"/>
    </location>
</feature>
<evidence type="ECO:0000313" key="9">
    <source>
        <dbReference type="Proteomes" id="UP000739565"/>
    </source>
</evidence>
<comment type="subcellular location">
    <subcellularLocation>
        <location evidence="1">Membrane</location>
        <topology evidence="1">Multi-pass membrane protein</topology>
    </subcellularLocation>
</comment>
<gene>
    <name evidence="8" type="ORF">KZZ10_01075</name>
</gene>
<feature type="transmembrane region" description="Helical" evidence="6">
    <location>
        <begin position="254"/>
        <end position="272"/>
    </location>
</feature>
<keyword evidence="3 6" id="KW-0812">Transmembrane</keyword>
<comment type="caution">
    <text evidence="8">The sequence shown here is derived from an EMBL/GenBank/DDBJ whole genome shotgun (WGS) entry which is preliminary data.</text>
</comment>
<evidence type="ECO:0000256" key="1">
    <source>
        <dbReference type="ARBA" id="ARBA00004141"/>
    </source>
</evidence>
<dbReference type="SUPFAM" id="SSF103481">
    <property type="entry name" value="Multidrug resistance efflux transporter EmrE"/>
    <property type="match status" value="2"/>
</dbReference>
<evidence type="ECO:0000313" key="8">
    <source>
        <dbReference type="EMBL" id="MBZ1349226.1"/>
    </source>
</evidence>
<feature type="domain" description="EamA" evidence="7">
    <location>
        <begin position="15"/>
        <end position="144"/>
    </location>
</feature>
<keyword evidence="5 6" id="KW-0472">Membrane</keyword>
<dbReference type="InterPro" id="IPR000620">
    <property type="entry name" value="EamA_dom"/>
</dbReference>
<name>A0A953N5B9_9BURK</name>
<dbReference type="AlphaFoldDB" id="A0A953N5B9"/>
<protein>
    <submittedName>
        <fullName evidence="8">DMT family transporter</fullName>
    </submittedName>
</protein>
<proteinExistence type="inferred from homology"/>
<evidence type="ECO:0000256" key="3">
    <source>
        <dbReference type="ARBA" id="ARBA00022692"/>
    </source>
</evidence>
<keyword evidence="4 6" id="KW-1133">Transmembrane helix</keyword>
<dbReference type="InterPro" id="IPR037185">
    <property type="entry name" value="EmrE-like"/>
</dbReference>
<feature type="transmembrane region" description="Helical" evidence="6">
    <location>
        <begin position="278"/>
        <end position="295"/>
    </location>
</feature>
<feature type="transmembrane region" description="Helical" evidence="6">
    <location>
        <begin position="40"/>
        <end position="59"/>
    </location>
</feature>
<feature type="transmembrane region" description="Helical" evidence="6">
    <location>
        <begin position="158"/>
        <end position="180"/>
    </location>
</feature>
<dbReference type="PANTHER" id="PTHR32322">
    <property type="entry name" value="INNER MEMBRANE TRANSPORTER"/>
    <property type="match status" value="1"/>
</dbReference>
<dbReference type="PANTHER" id="PTHR32322:SF2">
    <property type="entry name" value="EAMA DOMAIN-CONTAINING PROTEIN"/>
    <property type="match status" value="1"/>
</dbReference>
<dbReference type="Pfam" id="PF00892">
    <property type="entry name" value="EamA"/>
    <property type="match status" value="2"/>
</dbReference>
<feature type="transmembrane region" description="Helical" evidence="6">
    <location>
        <begin position="217"/>
        <end position="242"/>
    </location>
</feature>
<evidence type="ECO:0000256" key="2">
    <source>
        <dbReference type="ARBA" id="ARBA00007362"/>
    </source>
</evidence>
<dbReference type="RefSeq" id="WP_259659638.1">
    <property type="nucleotide sequence ID" value="NZ_JAHXRI010000001.1"/>
</dbReference>
<keyword evidence="9" id="KW-1185">Reference proteome</keyword>
<feature type="domain" description="EamA" evidence="7">
    <location>
        <begin position="159"/>
        <end position="294"/>
    </location>
</feature>
<organism evidence="8 9">
    <name type="scientific">Zwartia hollandica</name>
    <dbReference type="NCBI Taxonomy" id="324606"/>
    <lineage>
        <taxon>Bacteria</taxon>
        <taxon>Pseudomonadati</taxon>
        <taxon>Pseudomonadota</taxon>
        <taxon>Betaproteobacteria</taxon>
        <taxon>Burkholderiales</taxon>
        <taxon>Alcaligenaceae</taxon>
        <taxon>Zwartia</taxon>
    </lineage>
</organism>
<evidence type="ECO:0000259" key="7">
    <source>
        <dbReference type="Pfam" id="PF00892"/>
    </source>
</evidence>
<accession>A0A953N5B9</accession>